<dbReference type="PANTHER" id="PTHR34988:SF1">
    <property type="entry name" value="DNA-BINDING PROTEIN"/>
    <property type="match status" value="1"/>
</dbReference>
<proteinExistence type="predicted"/>
<feature type="domain" description="PPC" evidence="1">
    <location>
        <begin position="7"/>
        <end position="138"/>
    </location>
</feature>
<dbReference type="RefSeq" id="WP_246011801.1">
    <property type="nucleotide sequence ID" value="NZ_BHXQ01000001.1"/>
</dbReference>
<protein>
    <submittedName>
        <fullName evidence="2">DUF296 domain-containing protein</fullName>
    </submittedName>
</protein>
<dbReference type="Proteomes" id="UP000288227">
    <property type="component" value="Unassembled WGS sequence"/>
</dbReference>
<sequence>MPDKSDKKDMKVETIRLKPGEDLYVALQDFVAREKIEAAFIITCVGSLTGANIRYANQGTPTLISGHFEILSLVGTLSINGTHLHITVADGEGNCKGGHLTKGSTIYTTAEIVLGVLPEIRYLRELDSTYGYKELVVKKLGE</sequence>
<name>A0A401U4U9_9BACT</name>
<dbReference type="PROSITE" id="PS51742">
    <property type="entry name" value="PPC"/>
    <property type="match status" value="1"/>
</dbReference>
<evidence type="ECO:0000313" key="3">
    <source>
        <dbReference type="Proteomes" id="UP000288227"/>
    </source>
</evidence>
<dbReference type="AlphaFoldDB" id="A0A401U4U9"/>
<dbReference type="CDD" id="cd11378">
    <property type="entry name" value="DUF296"/>
    <property type="match status" value="1"/>
</dbReference>
<reference evidence="2 3" key="1">
    <citation type="submission" date="2018-11" db="EMBL/GenBank/DDBJ databases">
        <title>Chryseotalea sanarue gen. nov., sp., nov., a member of the family Cytophagaceae, isolated from a brackish lake in Hamamatsu Japan.</title>
        <authorList>
            <person name="Maejima Y."/>
            <person name="Iino T."/>
            <person name="Muraguchi Y."/>
            <person name="Fukuda K."/>
            <person name="Ohkuma M."/>
            <person name="Moriuchi R."/>
            <person name="Dohra H."/>
            <person name="Kimbara K."/>
            <person name="Shintani M."/>
        </authorList>
    </citation>
    <scope>NUCLEOTIDE SEQUENCE [LARGE SCALE GENOMIC DNA]</scope>
    <source>
        <strain evidence="2 3">Ys</strain>
    </source>
</reference>
<gene>
    <name evidence="2" type="ORF">SanaruYs_01130</name>
</gene>
<dbReference type="InterPro" id="IPR005175">
    <property type="entry name" value="PPC_dom"/>
</dbReference>
<dbReference type="PANTHER" id="PTHR34988">
    <property type="entry name" value="PROTEIN, PUTATIVE-RELATED"/>
    <property type="match status" value="1"/>
</dbReference>
<dbReference type="Gene3D" id="3.30.1330.80">
    <property type="entry name" value="Hypothetical protein, similar to alpha- acetolactate decarboxylase, domain 2"/>
    <property type="match status" value="1"/>
</dbReference>
<keyword evidence="3" id="KW-1185">Reference proteome</keyword>
<evidence type="ECO:0000259" key="1">
    <source>
        <dbReference type="PROSITE" id="PS51742"/>
    </source>
</evidence>
<dbReference type="Pfam" id="PF03479">
    <property type="entry name" value="PCC"/>
    <property type="match status" value="1"/>
</dbReference>
<organism evidence="2 3">
    <name type="scientific">Chryseotalea sanaruensis</name>
    <dbReference type="NCBI Taxonomy" id="2482724"/>
    <lineage>
        <taxon>Bacteria</taxon>
        <taxon>Pseudomonadati</taxon>
        <taxon>Bacteroidota</taxon>
        <taxon>Cytophagia</taxon>
        <taxon>Cytophagales</taxon>
        <taxon>Chryseotaleaceae</taxon>
        <taxon>Chryseotalea</taxon>
    </lineage>
</organism>
<comment type="caution">
    <text evidence="2">The sequence shown here is derived from an EMBL/GenBank/DDBJ whole genome shotgun (WGS) entry which is preliminary data.</text>
</comment>
<evidence type="ECO:0000313" key="2">
    <source>
        <dbReference type="EMBL" id="GCC49899.1"/>
    </source>
</evidence>
<dbReference type="SUPFAM" id="SSF117856">
    <property type="entry name" value="AF0104/ALDC/Ptd012-like"/>
    <property type="match status" value="1"/>
</dbReference>
<accession>A0A401U4U9</accession>
<dbReference type="EMBL" id="BHXQ01000001">
    <property type="protein sequence ID" value="GCC49899.1"/>
    <property type="molecule type" value="Genomic_DNA"/>
</dbReference>